<evidence type="ECO:0000259" key="2">
    <source>
        <dbReference type="Pfam" id="PF00561"/>
    </source>
</evidence>
<organism evidence="3 4">
    <name type="scientific">Pseudomonas graminis</name>
    <dbReference type="NCBI Taxonomy" id="158627"/>
    <lineage>
        <taxon>Bacteria</taxon>
        <taxon>Pseudomonadati</taxon>
        <taxon>Pseudomonadota</taxon>
        <taxon>Gammaproteobacteria</taxon>
        <taxon>Pseudomonadales</taxon>
        <taxon>Pseudomonadaceae</taxon>
        <taxon>Pseudomonas</taxon>
    </lineage>
</organism>
<sequence>MTKWLPALLMTVSLPLLAAQTPAYGPQLEGFQYPFPAQNFSFDSQGAPVQMGYMDIKPTGTANGRSVVLLHGKNFCGATWEGTIKALTGAGYRVVAPDQIGFCRSSKPADYKYTFQQLAQNTQALLTQLGIDHVTVVGHSMGGMLATRFALMYPEQVDQLLLVNPIGLEDWKAKGVPDRSFDDWYTRELKTNAGSIRKYQQSTYYANEWRPEFDHWVNMQAGMFNGKGKEEVARASAQTYGMIFNQPVFYDFEKLKMPTVLLIGQKDNTAIAKDAAPEALRKTLGNYPELGKAAAKRIPQATLVEFAGLGHAPQIQDPQQFNKVLLENLKR</sequence>
<evidence type="ECO:0000313" key="4">
    <source>
        <dbReference type="Proteomes" id="UP000095143"/>
    </source>
</evidence>
<feature type="signal peptide" evidence="1">
    <location>
        <begin position="1"/>
        <end position="18"/>
    </location>
</feature>
<accession>A0A1C2DUF4</accession>
<dbReference type="GO" id="GO:0046464">
    <property type="term" value="P:acylglycerol catabolic process"/>
    <property type="evidence" value="ECO:0007669"/>
    <property type="project" value="TreeGrafter"/>
</dbReference>
<dbReference type="GO" id="GO:0016020">
    <property type="term" value="C:membrane"/>
    <property type="evidence" value="ECO:0007669"/>
    <property type="project" value="TreeGrafter"/>
</dbReference>
<dbReference type="PANTHER" id="PTHR43798">
    <property type="entry name" value="MONOACYLGLYCEROL LIPASE"/>
    <property type="match status" value="1"/>
</dbReference>
<name>A0A1C2DUF4_9PSED</name>
<reference evidence="3 4" key="1">
    <citation type="submission" date="2016-08" db="EMBL/GenBank/DDBJ databases">
        <title>Whole genome sequence of Pseudomonas graminis strain UASWS1507, a potential biological control agent for agriculture.</title>
        <authorList>
            <person name="Crovadore J."/>
            <person name="Calmin G."/>
            <person name="Chablais R."/>
            <person name="Cochard B."/>
            <person name="Lefort F."/>
        </authorList>
    </citation>
    <scope>NUCLEOTIDE SEQUENCE [LARGE SCALE GENOMIC DNA]</scope>
    <source>
        <strain evidence="3 4">UASWS1507</strain>
    </source>
</reference>
<keyword evidence="3" id="KW-0378">Hydrolase</keyword>
<dbReference type="AlphaFoldDB" id="A0A1C2DUF4"/>
<dbReference type="PRINTS" id="PR00412">
    <property type="entry name" value="EPOXHYDRLASE"/>
</dbReference>
<dbReference type="GO" id="GO:0047372">
    <property type="term" value="F:monoacylglycerol lipase activity"/>
    <property type="evidence" value="ECO:0007669"/>
    <property type="project" value="TreeGrafter"/>
</dbReference>
<dbReference type="InterPro" id="IPR029058">
    <property type="entry name" value="AB_hydrolase_fold"/>
</dbReference>
<feature type="chain" id="PRO_5008659692" evidence="1">
    <location>
        <begin position="19"/>
        <end position="331"/>
    </location>
</feature>
<dbReference type="PRINTS" id="PR00111">
    <property type="entry name" value="ABHYDROLASE"/>
</dbReference>
<evidence type="ECO:0000313" key="3">
    <source>
        <dbReference type="EMBL" id="OCX18397.1"/>
    </source>
</evidence>
<dbReference type="InterPro" id="IPR000639">
    <property type="entry name" value="Epox_hydrolase-like"/>
</dbReference>
<dbReference type="PANTHER" id="PTHR43798:SF33">
    <property type="entry name" value="HYDROLASE, PUTATIVE (AFU_ORTHOLOGUE AFUA_2G14860)-RELATED"/>
    <property type="match status" value="1"/>
</dbReference>
<dbReference type="Pfam" id="PF00561">
    <property type="entry name" value="Abhydrolase_1"/>
    <property type="match status" value="1"/>
</dbReference>
<dbReference type="OrthoDB" id="9773293at2"/>
<dbReference type="Proteomes" id="UP000095143">
    <property type="component" value="Unassembled WGS sequence"/>
</dbReference>
<proteinExistence type="predicted"/>
<feature type="domain" description="AB hydrolase-1" evidence="2">
    <location>
        <begin position="67"/>
        <end position="318"/>
    </location>
</feature>
<protein>
    <submittedName>
        <fullName evidence="3">Alpha/beta hydrolase</fullName>
    </submittedName>
</protein>
<keyword evidence="1" id="KW-0732">Signal</keyword>
<dbReference type="EMBL" id="MDEN01000064">
    <property type="protein sequence ID" value="OCX18397.1"/>
    <property type="molecule type" value="Genomic_DNA"/>
</dbReference>
<dbReference type="Gene3D" id="3.40.50.1820">
    <property type="entry name" value="alpha/beta hydrolase"/>
    <property type="match status" value="1"/>
</dbReference>
<gene>
    <name evidence="3" type="ORF">BBI10_15395</name>
</gene>
<dbReference type="InterPro" id="IPR050266">
    <property type="entry name" value="AB_hydrolase_sf"/>
</dbReference>
<dbReference type="InterPro" id="IPR000073">
    <property type="entry name" value="AB_hydrolase_1"/>
</dbReference>
<comment type="caution">
    <text evidence="3">The sequence shown here is derived from an EMBL/GenBank/DDBJ whole genome shotgun (WGS) entry which is preliminary data.</text>
</comment>
<evidence type="ECO:0000256" key="1">
    <source>
        <dbReference type="SAM" id="SignalP"/>
    </source>
</evidence>
<dbReference type="SUPFAM" id="SSF53474">
    <property type="entry name" value="alpha/beta-Hydrolases"/>
    <property type="match status" value="1"/>
</dbReference>
<dbReference type="RefSeq" id="WP_065989770.1">
    <property type="nucleotide sequence ID" value="NZ_MDEN01000064.1"/>
</dbReference>